<organism evidence="2 3">
    <name type="scientific">Marinibacterium profundimaris</name>
    <dbReference type="NCBI Taxonomy" id="1679460"/>
    <lineage>
        <taxon>Bacteria</taxon>
        <taxon>Pseudomonadati</taxon>
        <taxon>Pseudomonadota</taxon>
        <taxon>Alphaproteobacteria</taxon>
        <taxon>Rhodobacterales</taxon>
        <taxon>Paracoccaceae</taxon>
        <taxon>Marinibacterium</taxon>
    </lineage>
</organism>
<dbReference type="AlphaFoldDB" id="A0A225NP10"/>
<name>A0A225NP10_9RHOB</name>
<dbReference type="Gene3D" id="3.40.50.1820">
    <property type="entry name" value="alpha/beta hydrolase"/>
    <property type="match status" value="1"/>
</dbReference>
<comment type="caution">
    <text evidence="2">The sequence shown here is derived from an EMBL/GenBank/DDBJ whole genome shotgun (WGS) entry which is preliminary data.</text>
</comment>
<dbReference type="InterPro" id="IPR029058">
    <property type="entry name" value="AB_hydrolase_fold"/>
</dbReference>
<dbReference type="PRINTS" id="PR00111">
    <property type="entry name" value="ABHYDROLASE"/>
</dbReference>
<evidence type="ECO:0000259" key="1">
    <source>
        <dbReference type="Pfam" id="PF00561"/>
    </source>
</evidence>
<dbReference type="EMBL" id="AQQR01000002">
    <property type="protein sequence ID" value="OWU76019.1"/>
    <property type="molecule type" value="Genomic_DNA"/>
</dbReference>
<dbReference type="InterPro" id="IPR050266">
    <property type="entry name" value="AB_hydrolase_sf"/>
</dbReference>
<dbReference type="OrthoDB" id="7267294at2"/>
<evidence type="ECO:0000313" key="3">
    <source>
        <dbReference type="Proteomes" id="UP000215377"/>
    </source>
</evidence>
<dbReference type="CDD" id="cd00741">
    <property type="entry name" value="Lipase"/>
    <property type="match status" value="1"/>
</dbReference>
<dbReference type="Proteomes" id="UP000215377">
    <property type="component" value="Unassembled WGS sequence"/>
</dbReference>
<proteinExistence type="predicted"/>
<dbReference type="GO" id="GO:0016787">
    <property type="term" value="F:hydrolase activity"/>
    <property type="evidence" value="ECO:0007669"/>
    <property type="project" value="UniProtKB-KW"/>
</dbReference>
<dbReference type="RefSeq" id="WP_088649213.1">
    <property type="nucleotide sequence ID" value="NZ_AQQR01000002.1"/>
</dbReference>
<dbReference type="PANTHER" id="PTHR43798">
    <property type="entry name" value="MONOACYLGLYCEROL LIPASE"/>
    <property type="match status" value="1"/>
</dbReference>
<keyword evidence="2" id="KW-0378">Hydrolase</keyword>
<evidence type="ECO:0000313" key="2">
    <source>
        <dbReference type="EMBL" id="OWU76019.1"/>
    </source>
</evidence>
<dbReference type="SUPFAM" id="SSF53474">
    <property type="entry name" value="alpha/beta-Hydrolases"/>
    <property type="match status" value="1"/>
</dbReference>
<dbReference type="InterPro" id="IPR000073">
    <property type="entry name" value="AB_hydrolase_1"/>
</dbReference>
<accession>A0A225NP10</accession>
<dbReference type="PANTHER" id="PTHR43798:SF33">
    <property type="entry name" value="HYDROLASE, PUTATIVE (AFU_ORTHOLOGUE AFUA_2G14860)-RELATED"/>
    <property type="match status" value="1"/>
</dbReference>
<keyword evidence="3" id="KW-1185">Reference proteome</keyword>
<dbReference type="GO" id="GO:0016020">
    <property type="term" value="C:membrane"/>
    <property type="evidence" value="ECO:0007669"/>
    <property type="project" value="TreeGrafter"/>
</dbReference>
<sequence>MIGLVLLGLLLVLFAWPLIAERTRKPMTPELRRAAGGSFAELSQGVTHYHWIGPLRGPVAVCIHGLTTPAVVWSGLARGLAAWGFRVLVYDLYGRGCSDRPPGLQDRAFFLRQLEELLEFEGVRRDITLFGYSMGGAIATAFAARHPDRIRRLVLLAPAGMGMRMSRLTRLMRDTKGFGDWLMLAVFPLRQMHETEAGRDLPGSVPDITDRQQAELDYRGYTPAVLSSLRGILSERFEPDHRALRAQEVPVIAIWGEQDRVIPLSAMGKLTEWSRNARQEVIPGAGHGLPYTHTAQVLDALRATLTDD</sequence>
<feature type="domain" description="AB hydrolase-1" evidence="1">
    <location>
        <begin position="61"/>
        <end position="293"/>
    </location>
</feature>
<gene>
    <name evidence="2" type="ORF">ATO3_07555</name>
</gene>
<reference evidence="2 3" key="1">
    <citation type="submission" date="2013-04" db="EMBL/GenBank/DDBJ databases">
        <title>Oceanicola sp. 22II1-22F33 Genome Sequencing.</title>
        <authorList>
            <person name="Lai Q."/>
            <person name="Li G."/>
            <person name="Shao Z."/>
        </authorList>
    </citation>
    <scope>NUCLEOTIDE SEQUENCE [LARGE SCALE GENOMIC DNA]</scope>
    <source>
        <strain evidence="2 3">22II1-22F33</strain>
    </source>
</reference>
<protein>
    <submittedName>
        <fullName evidence="2">Alpha/beta hydrolase</fullName>
    </submittedName>
</protein>
<dbReference type="Pfam" id="PF00561">
    <property type="entry name" value="Abhydrolase_1"/>
    <property type="match status" value="1"/>
</dbReference>